<gene>
    <name evidence="5" type="ORF">VW23_010575</name>
</gene>
<dbReference type="InterPro" id="IPR005399">
    <property type="entry name" value="K_chnl_volt-dep_bsu_KCNAB-rel"/>
</dbReference>
<dbReference type="GO" id="GO:0016491">
    <property type="term" value="F:oxidoreductase activity"/>
    <property type="evidence" value="ECO:0007669"/>
    <property type="project" value="UniProtKB-KW"/>
</dbReference>
<sequence length="342" mass="38049">MTYRASDARYGGGMQYRYTGRSGLKLPVISLGLWQNFGGTRDYPSAFEMLSYAFDKGVTHFDLANNYGPPPGAAEELFGDVMARDFRPYRDEMIISSKAGWTMWEGPYGDRGSRKYILASADQSLKRMGIEYFDIFYSHRYDSETPLEETMGALAHLHRQGKALYVGISMYPEKQTREAVRILKDMGVPCLIHQPNYSILNRWIEEDGTMAACDELGVGIIAFSPLQQGILSGKYNSLKGDLSGTRASENYSLSANRLEPRVLEAVDKLGEIAKARKQTMVQLALAWVLRKQEVTSALIGIRTLEQLKDCLGVLDNLELSAEEIATIDAAAKGGLIDSRPGR</sequence>
<keyword evidence="2" id="KW-0521">NADP</keyword>
<comment type="similarity">
    <text evidence="1">Belongs to the shaker potassium channel beta subunit family.</text>
</comment>
<evidence type="ECO:0000256" key="2">
    <source>
        <dbReference type="ARBA" id="ARBA00022857"/>
    </source>
</evidence>
<organism evidence="5 6">
    <name type="scientific">Devosia insulae DS-56</name>
    <dbReference type="NCBI Taxonomy" id="1116389"/>
    <lineage>
        <taxon>Bacteria</taxon>
        <taxon>Pseudomonadati</taxon>
        <taxon>Pseudomonadota</taxon>
        <taxon>Alphaproteobacteria</taxon>
        <taxon>Hyphomicrobiales</taxon>
        <taxon>Devosiaceae</taxon>
        <taxon>Devosia</taxon>
    </lineage>
</organism>
<dbReference type="Gene3D" id="3.20.20.100">
    <property type="entry name" value="NADP-dependent oxidoreductase domain"/>
    <property type="match status" value="1"/>
</dbReference>
<evidence type="ECO:0000313" key="6">
    <source>
        <dbReference type="Proteomes" id="UP000095463"/>
    </source>
</evidence>
<dbReference type="Pfam" id="PF00248">
    <property type="entry name" value="Aldo_ket_red"/>
    <property type="match status" value="1"/>
</dbReference>
<dbReference type="OrthoDB" id="8394608at2"/>
<keyword evidence="6" id="KW-1185">Reference proteome</keyword>
<evidence type="ECO:0000313" key="5">
    <source>
        <dbReference type="EMBL" id="OEO32650.1"/>
    </source>
</evidence>
<reference evidence="5 6" key="1">
    <citation type="journal article" date="2015" name="Genome Announc.">
        <title>Genome Assemblies of Three Soil-Associated Devosia species: D. insulae, D. limi, and D. soli.</title>
        <authorList>
            <person name="Hassan Y.I."/>
            <person name="Lepp D."/>
            <person name="Zhou T."/>
        </authorList>
    </citation>
    <scope>NUCLEOTIDE SEQUENCE [LARGE SCALE GENOMIC DNA]</scope>
    <source>
        <strain evidence="5 6">DS-56</strain>
    </source>
</reference>
<dbReference type="GO" id="GO:0051596">
    <property type="term" value="P:methylglyoxal catabolic process"/>
    <property type="evidence" value="ECO:0007669"/>
    <property type="project" value="TreeGrafter"/>
</dbReference>
<accession>A0A1E5XVP3</accession>
<dbReference type="InterPro" id="IPR036812">
    <property type="entry name" value="NAD(P)_OxRdtase_dom_sf"/>
</dbReference>
<dbReference type="EMBL" id="LAJE02000063">
    <property type="protein sequence ID" value="OEO32650.1"/>
    <property type="molecule type" value="Genomic_DNA"/>
</dbReference>
<evidence type="ECO:0000256" key="1">
    <source>
        <dbReference type="ARBA" id="ARBA00006515"/>
    </source>
</evidence>
<keyword evidence="3" id="KW-0560">Oxidoreductase</keyword>
<evidence type="ECO:0000259" key="4">
    <source>
        <dbReference type="Pfam" id="PF00248"/>
    </source>
</evidence>
<dbReference type="PANTHER" id="PTHR43150:SF4">
    <property type="entry name" value="L-GLYCERALDEHYDE 3-PHOSPHATE REDUCTASE"/>
    <property type="match status" value="1"/>
</dbReference>
<evidence type="ECO:0000256" key="3">
    <source>
        <dbReference type="ARBA" id="ARBA00023002"/>
    </source>
</evidence>
<dbReference type="AlphaFoldDB" id="A0A1E5XVP3"/>
<name>A0A1E5XVP3_9HYPH</name>
<dbReference type="RefSeq" id="WP_069908217.1">
    <property type="nucleotide sequence ID" value="NZ_LAJE02000063.1"/>
</dbReference>
<dbReference type="InterPro" id="IPR023210">
    <property type="entry name" value="NADP_OxRdtase_dom"/>
</dbReference>
<protein>
    <recommendedName>
        <fullName evidence="4">NADP-dependent oxidoreductase domain-containing protein</fullName>
    </recommendedName>
</protein>
<dbReference type="PANTHER" id="PTHR43150">
    <property type="entry name" value="HYPERKINETIC, ISOFORM M"/>
    <property type="match status" value="1"/>
</dbReference>
<dbReference type="SUPFAM" id="SSF51430">
    <property type="entry name" value="NAD(P)-linked oxidoreductase"/>
    <property type="match status" value="1"/>
</dbReference>
<feature type="domain" description="NADP-dependent oxidoreductase" evidence="4">
    <location>
        <begin position="29"/>
        <end position="331"/>
    </location>
</feature>
<proteinExistence type="inferred from homology"/>
<dbReference type="Proteomes" id="UP000095463">
    <property type="component" value="Unassembled WGS sequence"/>
</dbReference>
<comment type="caution">
    <text evidence="5">The sequence shown here is derived from an EMBL/GenBank/DDBJ whole genome shotgun (WGS) entry which is preliminary data.</text>
</comment>